<organism evidence="1 2">
    <name type="scientific">Aristaeella hokkaidonensis</name>
    <dbReference type="NCBI Taxonomy" id="3046382"/>
    <lineage>
        <taxon>Bacteria</taxon>
        <taxon>Bacillati</taxon>
        <taxon>Bacillota</taxon>
        <taxon>Clostridia</taxon>
        <taxon>Eubacteriales</taxon>
        <taxon>Aristaeellaceae</taxon>
        <taxon>Aristaeella</taxon>
    </lineage>
</organism>
<proteinExistence type="predicted"/>
<name>A0AC61MZ20_9FIRM</name>
<reference evidence="1" key="1">
    <citation type="submission" date="2021-01" db="EMBL/GenBank/DDBJ databases">
        <title>Complete genome sequence of Clostridiales bacterium R-7.</title>
        <authorList>
            <person name="Mahoney-Kurpe S.C."/>
            <person name="Palevich N."/>
            <person name="Koike S."/>
            <person name="Moon C.D."/>
            <person name="Attwood G.T."/>
        </authorList>
    </citation>
    <scope>NUCLEOTIDE SEQUENCE</scope>
    <source>
        <strain evidence="1">R-7</strain>
    </source>
</reference>
<sequence>MDSKEREPEQNEKTLEEREKKLEKQEKELGFFSQAVKDKKESLYDRVNVSVKTMDKVIGVISLLLIIVAILIVLEATGVFKL</sequence>
<dbReference type="EMBL" id="CP068393">
    <property type="protein sequence ID" value="QUC68469.1"/>
    <property type="molecule type" value="Genomic_DNA"/>
</dbReference>
<evidence type="ECO:0000313" key="2">
    <source>
        <dbReference type="Proteomes" id="UP000682782"/>
    </source>
</evidence>
<dbReference type="Proteomes" id="UP000682782">
    <property type="component" value="Chromosome"/>
</dbReference>
<gene>
    <name evidence="1" type="ORF">JYE49_07215</name>
</gene>
<evidence type="ECO:0000313" key="1">
    <source>
        <dbReference type="EMBL" id="QUC68469.1"/>
    </source>
</evidence>
<keyword evidence="2" id="KW-1185">Reference proteome</keyword>
<protein>
    <submittedName>
        <fullName evidence="1">Uncharacterized protein</fullName>
    </submittedName>
</protein>
<accession>A0AC61MZ20</accession>